<feature type="compositionally biased region" description="Basic and acidic residues" evidence="2">
    <location>
        <begin position="158"/>
        <end position="171"/>
    </location>
</feature>
<comment type="caution">
    <text evidence="3">The sequence shown here is derived from an EMBL/GenBank/DDBJ whole genome shotgun (WGS) entry which is preliminary data.</text>
</comment>
<dbReference type="PANTHER" id="PTHR31016">
    <property type="entry name" value="OS04G0228100 PROTEIN"/>
    <property type="match status" value="1"/>
</dbReference>
<feature type="coiled-coil region" evidence="1">
    <location>
        <begin position="249"/>
        <end position="276"/>
    </location>
</feature>
<dbReference type="AlphaFoldDB" id="A0A8T2Q9T8"/>
<gene>
    <name evidence="3" type="ORF">KP509_36G013400</name>
</gene>
<name>A0A8T2Q9T8_CERRI</name>
<sequence>MRTNPKQYFLASMDTIDSGEHMSHRDASSHSLVPYTTYIESGEKLPKSTFTEPKRHKNFWSGLTKRKSVILDEHPSILKSEVNQSDSLEKSESQQFTYMVGRGEASVFQRRLIALTSFISSFGDAVGNVIEESFNVMEAKAADLISSKQTTEASYKNQPHEPDSNSYDEDRKFSSSFVHTESFSRSLWQGQTFIKPKKQSQNSESMIQKHSDFWHADKETQLRASCDIRWQGCKALSLFLAVMAMAAKARSLLCDLKEAKSDLAVAKERCAQLEEEKRMILACLGSCLRPDEEELVRIQLETLLAEKAHLAQENACLARENQFLREILEYHILTMENRATNGEHNIPKPPDFFTSDCNDFEDNELPPETIKSTIIR</sequence>
<feature type="region of interest" description="Disordered" evidence="2">
    <location>
        <begin position="149"/>
        <end position="171"/>
    </location>
</feature>
<evidence type="ECO:0000313" key="3">
    <source>
        <dbReference type="EMBL" id="KAH7280762.1"/>
    </source>
</evidence>
<dbReference type="PANTHER" id="PTHR31016:SF2">
    <property type="entry name" value="OS04G0228100 PROTEIN"/>
    <property type="match status" value="1"/>
</dbReference>
<protein>
    <submittedName>
        <fullName evidence="3">Uncharacterized protein</fullName>
    </submittedName>
</protein>
<reference evidence="3" key="1">
    <citation type="submission" date="2021-08" db="EMBL/GenBank/DDBJ databases">
        <title>WGS assembly of Ceratopteris richardii.</title>
        <authorList>
            <person name="Marchant D.B."/>
            <person name="Chen G."/>
            <person name="Jenkins J."/>
            <person name="Shu S."/>
            <person name="Leebens-Mack J."/>
            <person name="Grimwood J."/>
            <person name="Schmutz J."/>
            <person name="Soltis P."/>
            <person name="Soltis D."/>
            <person name="Chen Z.-H."/>
        </authorList>
    </citation>
    <scope>NUCLEOTIDE SEQUENCE</scope>
    <source>
        <strain evidence="3">Whitten #5841</strain>
        <tissue evidence="3">Leaf</tissue>
    </source>
</reference>
<evidence type="ECO:0000256" key="2">
    <source>
        <dbReference type="SAM" id="MobiDB-lite"/>
    </source>
</evidence>
<keyword evidence="1" id="KW-0175">Coiled coil</keyword>
<dbReference type="Proteomes" id="UP000825935">
    <property type="component" value="Chromosome 36"/>
</dbReference>
<dbReference type="OrthoDB" id="1924603at2759"/>
<organism evidence="3 4">
    <name type="scientific">Ceratopteris richardii</name>
    <name type="common">Triangle waterfern</name>
    <dbReference type="NCBI Taxonomy" id="49495"/>
    <lineage>
        <taxon>Eukaryota</taxon>
        <taxon>Viridiplantae</taxon>
        <taxon>Streptophyta</taxon>
        <taxon>Embryophyta</taxon>
        <taxon>Tracheophyta</taxon>
        <taxon>Polypodiopsida</taxon>
        <taxon>Polypodiidae</taxon>
        <taxon>Polypodiales</taxon>
        <taxon>Pteridineae</taxon>
        <taxon>Pteridaceae</taxon>
        <taxon>Parkerioideae</taxon>
        <taxon>Ceratopteris</taxon>
    </lineage>
</organism>
<evidence type="ECO:0000256" key="1">
    <source>
        <dbReference type="SAM" id="Coils"/>
    </source>
</evidence>
<accession>A0A8T2Q9T8</accession>
<dbReference type="EMBL" id="CM035441">
    <property type="protein sequence ID" value="KAH7280762.1"/>
    <property type="molecule type" value="Genomic_DNA"/>
</dbReference>
<proteinExistence type="predicted"/>
<evidence type="ECO:0000313" key="4">
    <source>
        <dbReference type="Proteomes" id="UP000825935"/>
    </source>
</evidence>
<keyword evidence="4" id="KW-1185">Reference proteome</keyword>